<evidence type="ECO:0000256" key="5">
    <source>
        <dbReference type="ARBA" id="ARBA00048336"/>
    </source>
</evidence>
<dbReference type="GO" id="GO:0004725">
    <property type="term" value="F:protein tyrosine phosphatase activity"/>
    <property type="evidence" value="ECO:0007669"/>
    <property type="project" value="TreeGrafter"/>
</dbReference>
<comment type="catalytic activity">
    <reaction evidence="5">
        <text>O-phospho-L-threonyl-[protein] + H2O = L-threonyl-[protein] + phosphate</text>
        <dbReference type="Rhea" id="RHEA:47004"/>
        <dbReference type="Rhea" id="RHEA-COMP:11060"/>
        <dbReference type="Rhea" id="RHEA-COMP:11605"/>
        <dbReference type="ChEBI" id="CHEBI:15377"/>
        <dbReference type="ChEBI" id="CHEBI:30013"/>
        <dbReference type="ChEBI" id="CHEBI:43474"/>
        <dbReference type="ChEBI" id="CHEBI:61977"/>
        <dbReference type="EC" id="3.1.3.16"/>
    </reaction>
</comment>
<keyword evidence="2" id="KW-0378">Hydrolase</keyword>
<organism evidence="9 10">
    <name type="scientific">Ditylenchus dipsaci</name>
    <dbReference type="NCBI Taxonomy" id="166011"/>
    <lineage>
        <taxon>Eukaryota</taxon>
        <taxon>Metazoa</taxon>
        <taxon>Ecdysozoa</taxon>
        <taxon>Nematoda</taxon>
        <taxon>Chromadorea</taxon>
        <taxon>Rhabditida</taxon>
        <taxon>Tylenchina</taxon>
        <taxon>Tylenchomorpha</taxon>
        <taxon>Sphaerularioidea</taxon>
        <taxon>Anguinidae</taxon>
        <taxon>Anguininae</taxon>
        <taxon>Ditylenchus</taxon>
    </lineage>
</organism>
<evidence type="ECO:0000256" key="6">
    <source>
        <dbReference type="SAM" id="Phobius"/>
    </source>
</evidence>
<accession>A0A915EHP4</accession>
<dbReference type="InterPro" id="IPR020422">
    <property type="entry name" value="TYR_PHOSPHATASE_DUAL_dom"/>
</dbReference>
<keyword evidence="6" id="KW-1133">Transmembrane helix</keyword>
<evidence type="ECO:0000256" key="3">
    <source>
        <dbReference type="ARBA" id="ARBA00022912"/>
    </source>
</evidence>
<evidence type="ECO:0000313" key="10">
    <source>
        <dbReference type="WBParaSite" id="jg5462"/>
    </source>
</evidence>
<comment type="similarity">
    <text evidence="1">Belongs to the protein-tyrosine phosphatase family. Non-receptor class dual specificity subfamily.</text>
</comment>
<dbReference type="Pfam" id="PF00782">
    <property type="entry name" value="DSPc"/>
    <property type="match status" value="1"/>
</dbReference>
<keyword evidence="6" id="KW-0812">Transmembrane</keyword>
<protein>
    <submittedName>
        <fullName evidence="10">Dual specificity protein phosphatase</fullName>
    </submittedName>
</protein>
<evidence type="ECO:0000259" key="7">
    <source>
        <dbReference type="PROSITE" id="PS50054"/>
    </source>
</evidence>
<evidence type="ECO:0000256" key="2">
    <source>
        <dbReference type="ARBA" id="ARBA00022801"/>
    </source>
</evidence>
<reference evidence="10" key="1">
    <citation type="submission" date="2022-11" db="UniProtKB">
        <authorList>
            <consortium name="WormBaseParasite"/>
        </authorList>
    </citation>
    <scope>IDENTIFICATION</scope>
</reference>
<evidence type="ECO:0000256" key="4">
    <source>
        <dbReference type="ARBA" id="ARBA00047761"/>
    </source>
</evidence>
<proteinExistence type="inferred from homology"/>
<name>A0A915EHP4_9BILA</name>
<dbReference type="GO" id="GO:0005829">
    <property type="term" value="C:cytosol"/>
    <property type="evidence" value="ECO:0007669"/>
    <property type="project" value="TreeGrafter"/>
</dbReference>
<dbReference type="WBParaSite" id="jg5462">
    <property type="protein sequence ID" value="jg5462"/>
    <property type="gene ID" value="jg5462"/>
</dbReference>
<sequence>MQQYPEKVEDERQEKLFSSLRSWRKRVSGGMDAILPGLFVGGLRDALDGQQLQEQEIAAVVSVHDFCNDYDFTSQMEWIRIRLSDSPEQDASIHFATVNSFVHKFRMEQKNVLIHCLAGASRSVCFIVAYLMTVTNLDYASALAYVVSKRPSARPNFGFRMQLRKFGEQSLAQERKRLLEEFKEGHKHFFALRKHDCLASNSLYVSLEGDDLELDLNPIVCSPRIDALTFIDE</sequence>
<feature type="domain" description="Tyrosine specific protein phosphatases" evidence="8">
    <location>
        <begin position="98"/>
        <end position="153"/>
    </location>
</feature>
<comment type="catalytic activity">
    <reaction evidence="4">
        <text>O-phospho-L-seryl-[protein] + H2O = L-seryl-[protein] + phosphate</text>
        <dbReference type="Rhea" id="RHEA:20629"/>
        <dbReference type="Rhea" id="RHEA-COMP:9863"/>
        <dbReference type="Rhea" id="RHEA-COMP:11604"/>
        <dbReference type="ChEBI" id="CHEBI:15377"/>
        <dbReference type="ChEBI" id="CHEBI:29999"/>
        <dbReference type="ChEBI" id="CHEBI:43474"/>
        <dbReference type="ChEBI" id="CHEBI:83421"/>
        <dbReference type="EC" id="3.1.3.16"/>
    </reaction>
</comment>
<evidence type="ECO:0000256" key="1">
    <source>
        <dbReference type="ARBA" id="ARBA00008601"/>
    </source>
</evidence>
<feature type="domain" description="Tyrosine-protein phosphatase" evidence="7">
    <location>
        <begin position="30"/>
        <end position="172"/>
    </location>
</feature>
<dbReference type="PROSITE" id="PS50054">
    <property type="entry name" value="TYR_PHOSPHATASE_DUAL"/>
    <property type="match status" value="1"/>
</dbReference>
<dbReference type="PANTHER" id="PTHR45948">
    <property type="entry name" value="DUAL SPECIFICITY PROTEIN PHOSPHATASE DDB_G0269404-RELATED"/>
    <property type="match status" value="1"/>
</dbReference>
<dbReference type="GO" id="GO:0004722">
    <property type="term" value="F:protein serine/threonine phosphatase activity"/>
    <property type="evidence" value="ECO:0007669"/>
    <property type="project" value="UniProtKB-EC"/>
</dbReference>
<dbReference type="Proteomes" id="UP000887574">
    <property type="component" value="Unplaced"/>
</dbReference>
<dbReference type="InterPro" id="IPR029021">
    <property type="entry name" value="Prot-tyrosine_phosphatase-like"/>
</dbReference>
<keyword evidence="3" id="KW-0904">Protein phosphatase</keyword>
<dbReference type="Gene3D" id="3.90.190.10">
    <property type="entry name" value="Protein tyrosine phosphatase superfamily"/>
    <property type="match status" value="1"/>
</dbReference>
<dbReference type="InterPro" id="IPR000340">
    <property type="entry name" value="Dual-sp_phosphatase_cat-dom"/>
</dbReference>
<keyword evidence="9" id="KW-1185">Reference proteome</keyword>
<evidence type="ECO:0000259" key="8">
    <source>
        <dbReference type="PROSITE" id="PS50056"/>
    </source>
</evidence>
<evidence type="ECO:0000313" key="9">
    <source>
        <dbReference type="Proteomes" id="UP000887574"/>
    </source>
</evidence>
<dbReference type="PANTHER" id="PTHR45948:SF2">
    <property type="entry name" value="DUAL SPECIFICITY PROTEIN PHOSPHATASE"/>
    <property type="match status" value="1"/>
</dbReference>
<dbReference type="AlphaFoldDB" id="A0A915EHP4"/>
<dbReference type="PROSITE" id="PS50056">
    <property type="entry name" value="TYR_PHOSPHATASE_2"/>
    <property type="match status" value="1"/>
</dbReference>
<feature type="transmembrane region" description="Helical" evidence="6">
    <location>
        <begin position="112"/>
        <end position="132"/>
    </location>
</feature>
<dbReference type="GO" id="GO:0007165">
    <property type="term" value="P:signal transduction"/>
    <property type="evidence" value="ECO:0007669"/>
    <property type="project" value="TreeGrafter"/>
</dbReference>
<dbReference type="SUPFAM" id="SSF52799">
    <property type="entry name" value="(Phosphotyrosine protein) phosphatases II"/>
    <property type="match status" value="1"/>
</dbReference>
<dbReference type="SMART" id="SM00195">
    <property type="entry name" value="DSPc"/>
    <property type="match status" value="1"/>
</dbReference>
<keyword evidence="6" id="KW-0472">Membrane</keyword>
<dbReference type="InterPro" id="IPR000387">
    <property type="entry name" value="Tyr_Pase_dom"/>
</dbReference>